<protein>
    <submittedName>
        <fullName evidence="3">Uncharacterized protein</fullName>
    </submittedName>
</protein>
<comment type="similarity">
    <text evidence="1">Belongs to the sel-1 family.</text>
</comment>
<accession>A0A9P3H3E3</accession>
<gene>
    <name evidence="3" type="ORF">EMPS_01636</name>
</gene>
<evidence type="ECO:0000256" key="2">
    <source>
        <dbReference type="SAM" id="MobiDB-lite"/>
    </source>
</evidence>
<dbReference type="SUPFAM" id="SSF81901">
    <property type="entry name" value="HCP-like"/>
    <property type="match status" value="1"/>
</dbReference>
<dbReference type="SMART" id="SM00671">
    <property type="entry name" value="SEL1"/>
    <property type="match status" value="2"/>
</dbReference>
<dbReference type="PANTHER" id="PTHR11102:SF160">
    <property type="entry name" value="ERAD-ASSOCIATED E3 UBIQUITIN-PROTEIN LIGASE COMPONENT HRD3"/>
    <property type="match status" value="1"/>
</dbReference>
<dbReference type="PANTHER" id="PTHR11102">
    <property type="entry name" value="SEL-1-LIKE PROTEIN"/>
    <property type="match status" value="1"/>
</dbReference>
<proteinExistence type="inferred from homology"/>
<dbReference type="InterPro" id="IPR006597">
    <property type="entry name" value="Sel1-like"/>
</dbReference>
<dbReference type="AlphaFoldDB" id="A0A9P3H3E3"/>
<dbReference type="Gene3D" id="1.25.40.10">
    <property type="entry name" value="Tetratricopeptide repeat domain"/>
    <property type="match status" value="1"/>
</dbReference>
<dbReference type="EMBL" id="BQFW01000002">
    <property type="protein sequence ID" value="GJJ69290.1"/>
    <property type="molecule type" value="Genomic_DNA"/>
</dbReference>
<keyword evidence="4" id="KW-1185">Reference proteome</keyword>
<name>A0A9P3H3E3_9FUNG</name>
<dbReference type="OrthoDB" id="2434002at2759"/>
<sequence length="362" mass="39204">MEKETQSFRLSGTADSVHVPVRHQQGLKVVVWDDIEQFFPKLAQVKKGNAPVAFKRDSNNIKLSPLCIGYFPDDVLDVIETQDDPDESSNGASKDTRQVSQEDGRPVGVGSSAALNLDRVAGTTQRASLPKTRPVPQPRSLTQMRDPFSSIRAKLPNVAQKEGQQGAVLPIKVMIGKAPSEIIESPIGTGPQSAPDEDTTAELASTMENLTVGSAPDISGNQNSRSLEKLGPLLQEAEGGDAQAQYLLAEKYDRGELADNGDVESQHLALAFQWYQKAALQGHVQAQRCLGNSYKHARGVPEDYSKAQEWFKKAGDQGDVEALIALAFIKKNGQGGAKNVGKFFELTGKALAPLLFEGRRFP</sequence>
<dbReference type="InterPro" id="IPR011990">
    <property type="entry name" value="TPR-like_helical_dom_sf"/>
</dbReference>
<comment type="caution">
    <text evidence="3">The sequence shown here is derived from an EMBL/GenBank/DDBJ whole genome shotgun (WGS) entry which is preliminary data.</text>
</comment>
<evidence type="ECO:0000313" key="3">
    <source>
        <dbReference type="EMBL" id="GJJ69290.1"/>
    </source>
</evidence>
<feature type="compositionally biased region" description="Basic and acidic residues" evidence="2">
    <location>
        <begin position="94"/>
        <end position="105"/>
    </location>
</feature>
<reference evidence="3" key="1">
    <citation type="submission" date="2021-11" db="EMBL/GenBank/DDBJ databases">
        <authorList>
            <person name="Herlambang A."/>
            <person name="Guo Y."/>
            <person name="Takashima Y."/>
            <person name="Nishizawa T."/>
        </authorList>
    </citation>
    <scope>NUCLEOTIDE SEQUENCE</scope>
    <source>
        <strain evidence="3">E1425</strain>
    </source>
</reference>
<organism evidence="3 4">
    <name type="scientific">Entomortierella parvispora</name>
    <dbReference type="NCBI Taxonomy" id="205924"/>
    <lineage>
        <taxon>Eukaryota</taxon>
        <taxon>Fungi</taxon>
        <taxon>Fungi incertae sedis</taxon>
        <taxon>Mucoromycota</taxon>
        <taxon>Mortierellomycotina</taxon>
        <taxon>Mortierellomycetes</taxon>
        <taxon>Mortierellales</taxon>
        <taxon>Mortierellaceae</taxon>
        <taxon>Entomortierella</taxon>
    </lineage>
</organism>
<evidence type="ECO:0000256" key="1">
    <source>
        <dbReference type="ARBA" id="ARBA00038101"/>
    </source>
</evidence>
<feature type="region of interest" description="Disordered" evidence="2">
    <location>
        <begin position="81"/>
        <end position="143"/>
    </location>
</feature>
<dbReference type="Pfam" id="PF08238">
    <property type="entry name" value="Sel1"/>
    <property type="match status" value="2"/>
</dbReference>
<dbReference type="InterPro" id="IPR050767">
    <property type="entry name" value="Sel1_AlgK"/>
</dbReference>
<reference evidence="3" key="2">
    <citation type="journal article" date="2022" name="Microbiol. Resour. Announc.">
        <title>Whole-Genome Sequence of Entomortierella parvispora E1425, a Mucoromycotan Fungus Associated with Burkholderiaceae-Related Endosymbiotic Bacteria.</title>
        <authorList>
            <person name="Herlambang A."/>
            <person name="Guo Y."/>
            <person name="Takashima Y."/>
            <person name="Narisawa K."/>
            <person name="Ohta H."/>
            <person name="Nishizawa T."/>
        </authorList>
    </citation>
    <scope>NUCLEOTIDE SEQUENCE</scope>
    <source>
        <strain evidence="3">E1425</strain>
    </source>
</reference>
<dbReference type="Proteomes" id="UP000827284">
    <property type="component" value="Unassembled WGS sequence"/>
</dbReference>
<evidence type="ECO:0000313" key="4">
    <source>
        <dbReference type="Proteomes" id="UP000827284"/>
    </source>
</evidence>